<evidence type="ECO:0000256" key="1">
    <source>
        <dbReference type="SAM" id="Phobius"/>
    </source>
</evidence>
<dbReference type="Pfam" id="PF07758">
    <property type="entry name" value="DUF1614"/>
    <property type="match status" value="1"/>
</dbReference>
<sequence precursor="true">MNGIRVHSVGPLSILALLLLIALVILIIPLLFLGLVGAAFTRLGFSWIAALAVVLLMLMGSLVNLPLYRIKRDMVRVDTLEMPLFGAGNSFARQPVWETVVSLNLGGAVIPLAASAYLLYRAYVVEGSGILQPVAAGVIIVAIVAWLATRYIPGYGLRAPLFMPGLVAILCGLLLTGGTGLFAAVTAFVAGTAGTLLGAGIAQLPRIRDQEIPEVNIGGSGMFGAIFLACILSAVIA</sequence>
<feature type="transmembrane region" description="Helical" evidence="1">
    <location>
        <begin position="45"/>
        <end position="67"/>
    </location>
</feature>
<reference evidence="3" key="1">
    <citation type="submission" date="2011-12" db="EMBL/GenBank/DDBJ databases">
        <title>Complete sequence of Methanoregula formicicum SMSP.</title>
        <authorList>
            <person name="Lucas S."/>
            <person name="Han J."/>
            <person name="Lapidus A."/>
            <person name="Cheng J.-F."/>
            <person name="Goodwin L."/>
            <person name="Pitluck S."/>
            <person name="Peters L."/>
            <person name="Ovchinnikova G."/>
            <person name="Teshima H."/>
            <person name="Detter J.C."/>
            <person name="Han C."/>
            <person name="Tapia R."/>
            <person name="Land M."/>
            <person name="Hauser L."/>
            <person name="Kyrpides N."/>
            <person name="Ivanova N."/>
            <person name="Pagani I."/>
            <person name="Imachi H."/>
            <person name="Tamaki H."/>
            <person name="Sekiguchi Y."/>
            <person name="Kamagata Y."/>
            <person name="Cadillo-Quiroz H."/>
            <person name="Zinder S."/>
            <person name="Liu W.-T."/>
            <person name="Woyke T."/>
        </authorList>
    </citation>
    <scope>NUCLEOTIDE SEQUENCE [LARGE SCALE GENOMIC DNA]</scope>
    <source>
        <strain evidence="3">DSM 22288 / NBRC 105244 / SMSP</strain>
    </source>
</reference>
<keyword evidence="1" id="KW-1133">Transmembrane helix</keyword>
<dbReference type="RefSeq" id="WP_015286621.1">
    <property type="nucleotide sequence ID" value="NC_019943.1"/>
</dbReference>
<feature type="transmembrane region" description="Helical" evidence="1">
    <location>
        <begin position="100"/>
        <end position="123"/>
    </location>
</feature>
<feature type="transmembrane region" description="Helical" evidence="1">
    <location>
        <begin position="181"/>
        <end position="203"/>
    </location>
</feature>
<reference evidence="2 3" key="2">
    <citation type="journal article" date="2014" name="Genome Announc.">
        <title>Complete Genome Sequence of Methanoregula formicica SMSPT, a Mesophilic Hydrogenotrophic Methanogen Isolated from a Methanogenic Upflow Anaerobic Sludge Blanket Reactor.</title>
        <authorList>
            <person name="Yamamoto K."/>
            <person name="Tamaki H."/>
            <person name="Cadillo-Quiroz H."/>
            <person name="Imachi H."/>
            <person name="Kyrpides N."/>
            <person name="Woyke T."/>
            <person name="Goodwin L."/>
            <person name="Zinder S.H."/>
            <person name="Kamagata Y."/>
            <person name="Liu W.T."/>
        </authorList>
    </citation>
    <scope>NUCLEOTIDE SEQUENCE [LARGE SCALE GENOMIC DNA]</scope>
    <source>
        <strain evidence="3">DSM 22288 / NBRC 105244 / SMSP</strain>
    </source>
</reference>
<organism evidence="2 3">
    <name type="scientific">Methanoregula formicica (strain DSM 22288 / NBRC 105244 / SMSP)</name>
    <dbReference type="NCBI Taxonomy" id="593750"/>
    <lineage>
        <taxon>Archaea</taxon>
        <taxon>Methanobacteriati</taxon>
        <taxon>Methanobacteriota</taxon>
        <taxon>Stenosarchaea group</taxon>
        <taxon>Methanomicrobia</taxon>
        <taxon>Methanomicrobiales</taxon>
        <taxon>Methanoregulaceae</taxon>
        <taxon>Methanoregula</taxon>
    </lineage>
</organism>
<dbReference type="InParanoid" id="L0HKU3"/>
<dbReference type="AlphaFoldDB" id="L0HKU3"/>
<dbReference type="Proteomes" id="UP000010824">
    <property type="component" value="Chromosome"/>
</dbReference>
<gene>
    <name evidence="2" type="ordered locus">Metfor_2669</name>
</gene>
<keyword evidence="1" id="KW-0812">Transmembrane</keyword>
<protein>
    <submittedName>
        <fullName evidence="2">Putative membrane protein</fullName>
    </submittedName>
</protein>
<dbReference type="HOGENOM" id="CLU_082100_0_0_2"/>
<accession>L0HKU3</accession>
<dbReference type="STRING" id="593750.Metfor_2669"/>
<feature type="transmembrane region" description="Helical" evidence="1">
    <location>
        <begin position="155"/>
        <end position="175"/>
    </location>
</feature>
<dbReference type="eggNOG" id="arCOG02159">
    <property type="taxonomic scope" value="Archaea"/>
</dbReference>
<dbReference type="KEGG" id="mfo:Metfor_2669"/>
<feature type="transmembrane region" description="Helical" evidence="1">
    <location>
        <begin position="12"/>
        <end position="39"/>
    </location>
</feature>
<dbReference type="GeneID" id="14308452"/>
<keyword evidence="3" id="KW-1185">Reference proteome</keyword>
<evidence type="ECO:0000313" key="3">
    <source>
        <dbReference type="Proteomes" id="UP000010824"/>
    </source>
</evidence>
<feature type="transmembrane region" description="Helical" evidence="1">
    <location>
        <begin position="129"/>
        <end position="148"/>
    </location>
</feature>
<keyword evidence="1" id="KW-0472">Membrane</keyword>
<dbReference type="InterPro" id="IPR011672">
    <property type="entry name" value="DUF1614"/>
</dbReference>
<name>L0HKU3_METFS</name>
<dbReference type="EMBL" id="CP003167">
    <property type="protein sequence ID" value="AGB03659.1"/>
    <property type="molecule type" value="Genomic_DNA"/>
</dbReference>
<proteinExistence type="predicted"/>
<feature type="transmembrane region" description="Helical" evidence="1">
    <location>
        <begin position="215"/>
        <end position="236"/>
    </location>
</feature>
<evidence type="ECO:0000313" key="2">
    <source>
        <dbReference type="EMBL" id="AGB03659.1"/>
    </source>
</evidence>